<dbReference type="EMBL" id="CM042883">
    <property type="protein sequence ID" value="KAI4376015.1"/>
    <property type="molecule type" value="Genomic_DNA"/>
</dbReference>
<organism evidence="1 2">
    <name type="scientific">Melastoma candidum</name>
    <dbReference type="NCBI Taxonomy" id="119954"/>
    <lineage>
        <taxon>Eukaryota</taxon>
        <taxon>Viridiplantae</taxon>
        <taxon>Streptophyta</taxon>
        <taxon>Embryophyta</taxon>
        <taxon>Tracheophyta</taxon>
        <taxon>Spermatophyta</taxon>
        <taxon>Magnoliopsida</taxon>
        <taxon>eudicotyledons</taxon>
        <taxon>Gunneridae</taxon>
        <taxon>Pentapetalae</taxon>
        <taxon>rosids</taxon>
        <taxon>malvids</taxon>
        <taxon>Myrtales</taxon>
        <taxon>Melastomataceae</taxon>
        <taxon>Melastomatoideae</taxon>
        <taxon>Melastomateae</taxon>
        <taxon>Melastoma</taxon>
    </lineage>
</organism>
<protein>
    <submittedName>
        <fullName evidence="1">Uncharacterized protein</fullName>
    </submittedName>
</protein>
<accession>A0ACB9RAR6</accession>
<sequence>MLLFFLAYALSCSTNGSTTIPPASPRPSHHFVLVHGAGHGAWCWFKLVHLLRSSGQRVTALDMAASGIDPQEANNLRSVADYYQPLIDFMRALPSTERVILVGHSYGGIGLAYSMELFPVKIAAAVFITALMPGPTLNVTTVNREGFTSLGAPLDSTFSYNNGSNNPPTSLLLGPTILATKFYQLSPIDDYVLATLVIRFFPLFTEEDLSRVIQPTRGRYGTVKRVFIVSGQDQALKVGVQESFIQRNPPNEVFRLNDSDHMVMFSKPAELSALLLGIASRYT</sequence>
<gene>
    <name evidence="1" type="ORF">MLD38_013815</name>
</gene>
<dbReference type="Proteomes" id="UP001057402">
    <property type="component" value="Chromosome 4"/>
</dbReference>
<comment type="caution">
    <text evidence="1">The sequence shown here is derived from an EMBL/GenBank/DDBJ whole genome shotgun (WGS) entry which is preliminary data.</text>
</comment>
<reference evidence="2" key="1">
    <citation type="journal article" date="2023" name="Front. Plant Sci.">
        <title>Chromosomal-level genome assembly of Melastoma candidum provides insights into trichome evolution.</title>
        <authorList>
            <person name="Zhong Y."/>
            <person name="Wu W."/>
            <person name="Sun C."/>
            <person name="Zou P."/>
            <person name="Liu Y."/>
            <person name="Dai S."/>
            <person name="Zhou R."/>
        </authorList>
    </citation>
    <scope>NUCLEOTIDE SEQUENCE [LARGE SCALE GENOMIC DNA]</scope>
</reference>
<keyword evidence="2" id="KW-1185">Reference proteome</keyword>
<proteinExistence type="predicted"/>
<name>A0ACB9RAR6_9MYRT</name>
<evidence type="ECO:0000313" key="1">
    <source>
        <dbReference type="EMBL" id="KAI4376015.1"/>
    </source>
</evidence>
<evidence type="ECO:0000313" key="2">
    <source>
        <dbReference type="Proteomes" id="UP001057402"/>
    </source>
</evidence>